<dbReference type="Gene3D" id="3.40.50.11590">
    <property type="match status" value="1"/>
</dbReference>
<evidence type="ECO:0000259" key="1">
    <source>
        <dbReference type="Pfam" id="PF04016"/>
    </source>
</evidence>
<dbReference type="SUPFAM" id="SSF159713">
    <property type="entry name" value="Dhaf3308-like"/>
    <property type="match status" value="1"/>
</dbReference>
<proteinExistence type="predicted"/>
<accession>A0A097APH6</accession>
<dbReference type="HOGENOM" id="CLU_948673_0_0_9"/>
<sequence length="297" mass="33484">MKMSYEIIKKTIDELRALGVKGNLLDVIVTRSTRLFTPWTFSYITCEDGYIGCGMGNNGFDVPIDLSFLEELINLDAYKVINRLEQGNMRMFDLSVIISILAALSHKFMWDENALRAHGFDAKMLSKPALSAILDLGLIDSKDVVAFVGYFYGFVAQISTFVKEVNILELEPIGDFDIYKAKSENTNVRVFPSSKSKEVLEHADVVIMTGMTIANGTVLPLLEFTKNARFVMMMGPTNTFYPKALFDAGVDLIGAIVFPSGEQFKKRFINSRGYWYSEMDLKHMLICPKGRMKKIKP</sequence>
<dbReference type="OrthoDB" id="358386at2"/>
<dbReference type="Pfam" id="PF04016">
    <property type="entry name" value="DUF364"/>
    <property type="match status" value="1"/>
</dbReference>
<feature type="domain" description="Putative heavy-metal chelation" evidence="1">
    <location>
        <begin position="138"/>
        <end position="258"/>
    </location>
</feature>
<reference evidence="3" key="1">
    <citation type="journal article" date="2015" name="Genome Announc.">
        <title>Whole-Genome Sequences of 80 Environmental and Clinical Isolates of Burkholderia pseudomallei.</title>
        <authorList>
            <person name="Johnson S.L."/>
            <person name="Baker A.L."/>
            <person name="Chain P.S."/>
            <person name="Currie B.J."/>
            <person name="Daligault H.E."/>
            <person name="Davenport K.W."/>
            <person name="Davis C.B."/>
            <person name="Inglis T.J."/>
            <person name="Kaestli M."/>
            <person name="Koren S."/>
            <person name="Mayo M."/>
            <person name="Merritt A.J."/>
            <person name="Price E.P."/>
            <person name="Sarovich D.S."/>
            <person name="Warner J."/>
            <person name="Rosovitz M.J."/>
        </authorList>
    </citation>
    <scope>NUCLEOTIDE SEQUENCE [LARGE SCALE GENOMIC DNA]</scope>
    <source>
        <strain evidence="3">DSM 2030</strain>
    </source>
</reference>
<name>A0A097APH6_THEKI</name>
<dbReference type="AlphaFoldDB" id="A0A097APH6"/>
<evidence type="ECO:0000313" key="3">
    <source>
        <dbReference type="Proteomes" id="UP000029669"/>
    </source>
</evidence>
<dbReference type="EMBL" id="CP009170">
    <property type="protein sequence ID" value="AIS51721.1"/>
    <property type="molecule type" value="Genomic_DNA"/>
</dbReference>
<dbReference type="STRING" id="2325.TKV_c05220"/>
<dbReference type="KEGG" id="tki:TKV_c05220"/>
<evidence type="ECO:0000313" key="2">
    <source>
        <dbReference type="EMBL" id="AIS51721.1"/>
    </source>
</evidence>
<dbReference type="eggNOG" id="COG2014">
    <property type="taxonomic scope" value="Bacteria"/>
</dbReference>
<gene>
    <name evidence="2" type="ORF">TKV_c05220</name>
</gene>
<protein>
    <recommendedName>
        <fullName evidence="1">Putative heavy-metal chelation domain-containing protein</fullName>
    </recommendedName>
</protein>
<organism evidence="2 3">
    <name type="scientific">Thermoanaerobacter kivui</name>
    <name type="common">Acetogenium kivui</name>
    <dbReference type="NCBI Taxonomy" id="2325"/>
    <lineage>
        <taxon>Bacteria</taxon>
        <taxon>Bacillati</taxon>
        <taxon>Bacillota</taxon>
        <taxon>Clostridia</taxon>
        <taxon>Thermoanaerobacterales</taxon>
        <taxon>Thermoanaerobacteraceae</taxon>
        <taxon>Thermoanaerobacter</taxon>
    </lineage>
</organism>
<dbReference type="InterPro" id="IPR007161">
    <property type="entry name" value="DUF364"/>
</dbReference>
<keyword evidence="3" id="KW-1185">Reference proteome</keyword>
<dbReference type="Proteomes" id="UP000029669">
    <property type="component" value="Chromosome"/>
</dbReference>
<dbReference type="RefSeq" id="WP_049684628.1">
    <property type="nucleotide sequence ID" value="NZ_CP009170.1"/>
</dbReference>